<evidence type="ECO:0000259" key="1">
    <source>
        <dbReference type="PROSITE" id="PS50880"/>
    </source>
</evidence>
<dbReference type="Pfam" id="PF13331">
    <property type="entry name" value="DUF4093"/>
    <property type="match status" value="1"/>
</dbReference>
<dbReference type="Gene3D" id="3.40.1360.10">
    <property type="match status" value="1"/>
</dbReference>
<dbReference type="PROSITE" id="PS50880">
    <property type="entry name" value="TOPRIM"/>
    <property type="match status" value="1"/>
</dbReference>
<feature type="domain" description="Toprim" evidence="1">
    <location>
        <begin position="5"/>
        <end position="86"/>
    </location>
</feature>
<organism evidence="2 3">
    <name type="scientific">Solibaculum intestinale</name>
    <dbReference type="NCBI Taxonomy" id="3133165"/>
    <lineage>
        <taxon>Bacteria</taxon>
        <taxon>Bacillati</taxon>
        <taxon>Bacillota</taxon>
        <taxon>Clostridia</taxon>
        <taxon>Eubacteriales</taxon>
        <taxon>Oscillospiraceae</taxon>
        <taxon>Solibaculum</taxon>
    </lineage>
</organism>
<proteinExistence type="predicted"/>
<dbReference type="RefSeq" id="WP_349220354.1">
    <property type="nucleotide sequence ID" value="NZ_JBBMFD010000021.1"/>
</dbReference>
<dbReference type="Proteomes" id="UP001489509">
    <property type="component" value="Unassembled WGS sequence"/>
</dbReference>
<dbReference type="InterPro" id="IPR025156">
    <property type="entry name" value="RNase_M5_C"/>
</dbReference>
<dbReference type="EMBL" id="JBBMFD010000021">
    <property type="protein sequence ID" value="MEQ2441322.1"/>
    <property type="molecule type" value="Genomic_DNA"/>
</dbReference>
<dbReference type="PANTHER" id="PTHR39156:SF1">
    <property type="entry name" value="RIBONUCLEASE M5"/>
    <property type="match status" value="1"/>
</dbReference>
<dbReference type="InterPro" id="IPR006171">
    <property type="entry name" value="TOPRIM_dom"/>
</dbReference>
<accession>A0ABV1E204</accession>
<dbReference type="SUPFAM" id="SSF110455">
    <property type="entry name" value="Toprim domain"/>
    <property type="match status" value="1"/>
</dbReference>
<evidence type="ECO:0000313" key="2">
    <source>
        <dbReference type="EMBL" id="MEQ2441322.1"/>
    </source>
</evidence>
<protein>
    <submittedName>
        <fullName evidence="2">DUF4093 domain-containing protein</fullName>
    </submittedName>
</protein>
<gene>
    <name evidence="2" type="ORF">WMO26_10835</name>
</gene>
<dbReference type="PANTHER" id="PTHR39156">
    <property type="entry name" value="RIBONUCLEASE M5"/>
    <property type="match status" value="1"/>
</dbReference>
<sequence length="208" mass="22846">MLKIKEAVIVEGKYDKIKLSSLIDGLILETDGFAIFKNKDRLKLFRRLAETRGLLILTDSDGAGFVIRRYLGGSIPTKYVKHAYIPDLLGKESRKAQPSKEGKLGVEGVPKQVILDALKRAGATFEELDEAPQTQGEPITPADLYEDGITGRADSKRRRGLLLKALDLPEHLSSGALLQVLNTVCTKEEYRAAVAALITEETRSGIKV</sequence>
<dbReference type="SMART" id="SM00493">
    <property type="entry name" value="TOPRIM"/>
    <property type="match status" value="1"/>
</dbReference>
<keyword evidence="3" id="KW-1185">Reference proteome</keyword>
<evidence type="ECO:0000313" key="3">
    <source>
        <dbReference type="Proteomes" id="UP001489509"/>
    </source>
</evidence>
<name>A0ABV1E204_9FIRM</name>
<reference evidence="2 3" key="1">
    <citation type="submission" date="2024-03" db="EMBL/GenBank/DDBJ databases">
        <title>Human intestinal bacterial collection.</title>
        <authorList>
            <person name="Pauvert C."/>
            <person name="Hitch T.C.A."/>
            <person name="Clavel T."/>
        </authorList>
    </citation>
    <scope>NUCLEOTIDE SEQUENCE [LARGE SCALE GENOMIC DNA]</scope>
    <source>
        <strain evidence="2 3">CLA-JM-H44</strain>
    </source>
</reference>
<comment type="caution">
    <text evidence="2">The sequence shown here is derived from an EMBL/GenBank/DDBJ whole genome shotgun (WGS) entry which is preliminary data.</text>
</comment>